<accession>A0AC58G3E4</accession>
<dbReference type="Proteomes" id="UP000000437">
    <property type="component" value="Chromosome 7"/>
</dbReference>
<evidence type="ECO:0000313" key="2">
    <source>
        <dbReference type="RefSeq" id="XP_073764245.1"/>
    </source>
</evidence>
<keyword evidence="1" id="KW-1185">Reference proteome</keyword>
<evidence type="ECO:0000313" key="1">
    <source>
        <dbReference type="Proteomes" id="UP000000437"/>
    </source>
</evidence>
<sequence length="4313" mass="473411">MTSVWKRLQRAGKRASKFQFAASFQELTVECTKKWQPDKLRVVWTRRNRRICSKLHGWQPGIKNPYRGTVVWQVPESVDITVTLFKDPNADEFEDKDWTFIIENETKGHRKVLASVDVNMKKFASATPAQFDLSLTLKPLSVKVLDVTLKLTLSCVFLKEGKATDEDMQSLASLMSLKQSDIGNLDDFNDSDEEEDRRLSAAVKNATAVIAPLPPARRIHDKAWRPVVDSDTAHSEPDRMSCSFITPNAPLQYRPLSFDPSVLPLAPSCFQPLHAATSVPQTRPSQYAFTIPAFARAHPPALPKIFQPPTGSVAVSVTQRPPGGLANSELTASSRSAEGGVVPHPQPHSFLPGISTPFSLSTSQSSSSPQQTTLPDVPKRATCSAARSKTWRPHSFPSSSSIPSASDPSSFDFGPSPHGSMTLAGPQPSKIYRASLAEPGSALTKPTSMPSATETASWQKEWRSPKLRPALCPAPSTSSQHTNQQLRPAQTHPLMHAPILTLPSPPTVAFSTATPNPGLTSPSVAPSSEILSPVSVPQTLSSAILTPPPASLVGPIAPSSSSPSAPFPCVSALLSTPHPAVSDAPLCLTSDVGPVVITPVVSDPESIPELQTSECRHQVVPTVVIPNVRRPIAPCPVDAPSSPFSSSSLILPSPSSIYTQTSTITSISMPSSDSLTEKHRQLSVLTEEECPNTVSSADEVADTKAINVPQNHEPHPRRVLSMANQRPNSILDKQRPAFGLEVVRPAKGPESMASLLASDHTSSTATDITYFELPKSELSYKDKVPTQEAPEAPVLEAAAAPAFTAPLPEVQINQSESSQSPAELAVLHSAAHEQTEDETISHKNKPEPCPSSFQPAEIEEQEAKAESVPQLLLSSEMSPSDHTDEGTKSMAALLPSCPKTSHSPWSPSTLADDRAENQMTNVFIDGLPLMNKKVSALPIDKKVPKGKEASSVFSMPNLLPTCPKAAFVPGMASINFQDAKCPEDESVKVLIEYIQKEKPDDFIEEMDTSLYDQSTVENMISLQLACPKAANIPGFPSMPFCVVSLPPLCPDVSEIPGFSSRYPSLCTDKLWPKENVVICFRRNKRQILPTSSMKINDEMTRTMFALRPSCSASPKISGFPSAPKPVAPNMVRISHCCPKVSSIAGFPSAKVFAVQNLFHMWPSNNEASLITAQKNQSSLPRIVNVSIEDCLTSMVSLVPSCPRKARTPGFPSAPKQDITFSITKLLPLCPSASCVAGISSIQTLTSKLDSLQKWPNDKPFWIKTLASQQCRFINRYPAQYEVTEDKYIFNNMLSLISSCPRKARNPGLPSAPWLMPETQITSGTLSACPQTSKTPGFPSLVPSKLDKAVVNIWPFKEKAFIERRCLPEYTFDELNIAYQNKANLKGMHAILSSCPVKAKIPGFPSAPKPKLMLYLLPSCPRISNIPGMVSSIIPEAELQWPGNEMPLCFKQLSRKCQSIQAVPPQYTEIEYNDMVALRPTCATRAKVPGFPSSPRLTIEKATPDMASLKPSCPHLTKLLGMPSIDLRNEAMGSGAWPHDANQLHIRTSKDDMICLSLRNLNQPYDAYLNFTEDMSMMMPSCAKQSNVPGFPSTYSESLQMLYQTQAQTDNLGNKQETPTVLDQADTEMNLCSANESDSSFAFEKTKENVSFLGRSEEGQKGILERGKMHCRMWHSLPDMPLLLTVEERRQIIRALPFKNHGDALVEKMDVDEGVLSASLDSPEPFAGDIKKENENTEDDRNQVSSMSENLPKEAHQGCIPNMVDLFPSCSLFSRVLGCPSTALSSICKTDIINWPSDMSVIWDEHHESSKNMLFMPYLEKSPCEGNMVSLTSTCPNEARIPGFPSAKRPTEASSPSDPETSIIVNTSSLTLNPEEKEEQLSMETSLLEDLSKPKPVLDIDSLIEHSEIQCSKLVPDIQFAPKSKEITIQSCEELTLQWSTIVETKLRGDSIPADETFISGLPSQIPDSVPTSQRDPNMLELLPSCPVLSRIPGCPSLRVIKDREYICNQSIIFSHLLKDRQTGIFKSSKDKPDTKIIALAPTCPQSSSIAGFPSRPHLKSQMKPNMINIGPSCPKISNIAGFPSIQTPRMPNWPMSAVILWSYTLKEPPVVLDKICIENSHRMSALTPTCPSVVCVPGFPSVPEPIMLSMLPACPEKSNIIGFSSKRVHLDWSIDKNTLCNASFKKQPVVLVDRVEWFNESTKMFALVPTCPLKAELPGFPYAPKCKATLPPNMVDLHYCHPKTSRIMGFSSSERINTGAWFEEETPMLVQPLKTRSEQLSQYILATQYEEIDANILERMFALVPTCPREASILGFPSLPQPKVQGFYLRKEPDIVNVLHCCPKSSPTLGVPTVKTVPIEESQERIWFAQKPIWVNPLKERPMMSMSCTEDNENYFKSMFLLAPTCPKQARSDGFPCSEGLRKEVTSSSSPEPPISSKDENDFNNLTSEEPCFPVGVGLPDFPHAAYAFSLSPTQEHVISETTFRQYIESERKQTPDVIGSDNSKETGFVLEMPLAEGIENYQERCFLEEQLADEETSSKTHETAEPGETAITLGWEVLEADDTSTEKEGSSGLVKTLVDVFHRGYETVAAILQPSSSGSVTDTLDALDNLSSTVDPEDSSFPMASGCDHSLEELIQAAEPEVFESAEPYMWRLVSGRSETSLSSKETESWFVDDETFCLMRKWPPLTEADLHEINKVEEDNTRVESLIQEGISSVLEEAGNDEIVTESKMFETLKEKVSATISPEEGPQHHIVQEVSLFIQQSKDELLDEDCLSLSSSTYLKNAQAVSEQTAVLTLEPVPPARTKKQDILQEASIADPTEPNDLINNFCVISQTDNYSQSSPHNVQPGTALTAIFADKSSTPETDNPVVPVPLARTRKSQSASVPEGASVEEAAKIEICAPTPKEKLNSQEIIVSGHINHTENVPLLATKDTVTQLCAPLRRKSKSQTSNVDEARGESEVKSTMSSVVANMSQPEDKKKIGAGDELKLKDQVQLDLNVPCNVENRIKCTDLPVAMPCVKKHLSGSFTDDTSSPSGGESDNISLQTEDYENHLPVPMQRSKKRLSVSFKEDLAIPSSNLLPQGGLDAIVLQTEDHKDSSLPVPVPHAKKGLSDSFPDDLPTPLSTPPQTELGNTVPQIEHPQDPSLPVPVPRVKKHLSDSFSEDFPAPSSTFPFQADPDEPQTDNQDSSLQVPVACAKKHLSGSFADDVLTPSSTPFSKADPDNIASQTKHIQDSNLPVPVPRAKKRLCDSFPDDFPTPPYTPPSQANPDSIKPQTEDNQDTSLPIPEPCVKSFSGTFSDDITNPSSTPLSESDPNSAATQPEENQNSNLPVPIPRSKKCLSDFFPDDLPSLSYTPLSQANPDNIYIQTEDNQYTSLPIPEPRVKKRLSGTFSDDITNPSYTPLSEADSDSTVTQPEDNQDSNLPVPVPRAKKRLSNSFPDEFSSPPYTPPSKADPDCTATQPEDNQDSNLPVPVPRAKKRLSDSFPDDLPSLPYTPQSQANPDSNKPQTENNEDTSLPIPEPRVKKRLSGTFSDDVPTPPYTLLSQADPDSTATQPEDNQDSSLPVVVPLVKNRLSGCFSENLPAPLTTPLSEADPDKIAPQAEYCQDLSLQLTMPVVTGLQSDSIPDDTSIPIPSHFKNDRDSNENLPSLTQVSPSIVSEEAKLPLLDSKECAVEVSTQLSTEAGIKKSTTSVASEVELTSMSNRKGLEESGLDTVGLVDPDAAEINEKPKTGDIFGEHSEDDEGRYSVKEKESEKDQSIEEKMTAVYFGDDAVDLSTVDDTGVVLDVSRQSAAEDSPSTPVPMPRVKTRLSASYPEDSITSSSSDNQCKVSEKSLNEPTVPARNKRRAAGDAIDLQEASTAHTLLNSETEIVTLVNSSQSLLEWCQKVTQGYKGVRITNFSTSWRNGLAFCAILHHFHPEKLNYEMLDPYDIKRNNKKAFDGFAELGISRLIESSDMVLLAVPDRLIVMTYLNQIRTYFTGQELSVIQIEKNSSESSYAVGEKREEADHEAAVRYCAERLQSSGITLETNGNAPEREAKAGAGAMVAPPRTKRTQGSNQAGGSGAAQPPVAPPRTHTSKAFSHIKDADLVKRRRSKLRGESLDEPEQHKQQSSAEAASVQAETEATKGSPESQNVEIVDEAAAGENQDVSQYVLSEMQALEAEQRQIDRRADTVEKKLRRIMQSGIDRVEEEALIQEWFTLVNKKNALIRRQDHLQLLQEEQDLERRFELLKKELQDLMAVEEWKKTQAHKTREQLLLQELVSLVNQRDELVHDMDAKERGALEEDERLERGLEMRRRKYGSRKEKCVLQ</sequence>
<gene>
    <name evidence="2" type="primary">ehbp1l1a</name>
</gene>
<reference evidence="2" key="1">
    <citation type="submission" date="2025-08" db="UniProtKB">
        <authorList>
            <consortium name="RefSeq"/>
        </authorList>
    </citation>
    <scope>IDENTIFICATION</scope>
    <source>
        <strain evidence="2">Tuebingen</strain>
        <tissue evidence="2">Fibroblasts and whole tissue</tissue>
    </source>
</reference>
<organism evidence="1 2">
    <name type="scientific">Danio rerio</name>
    <name type="common">Zebrafish</name>
    <name type="synonym">Brachydanio rerio</name>
    <dbReference type="NCBI Taxonomy" id="7955"/>
    <lineage>
        <taxon>Eukaryota</taxon>
        <taxon>Metazoa</taxon>
        <taxon>Chordata</taxon>
        <taxon>Craniata</taxon>
        <taxon>Vertebrata</taxon>
        <taxon>Euteleostomi</taxon>
        <taxon>Actinopterygii</taxon>
        <taxon>Neopterygii</taxon>
        <taxon>Teleostei</taxon>
        <taxon>Ostariophysi</taxon>
        <taxon>Cypriniformes</taxon>
        <taxon>Danionidae</taxon>
        <taxon>Danioninae</taxon>
        <taxon>Danio</taxon>
    </lineage>
</organism>
<proteinExistence type="predicted"/>
<dbReference type="RefSeq" id="XP_073764245.1">
    <property type="nucleotide sequence ID" value="XM_073908144.1"/>
</dbReference>
<protein>
    <submittedName>
        <fullName evidence="2">Uncharacterized protein ehbp1l1a isoform X1</fullName>
    </submittedName>
</protein>
<name>A0AC58G3E4_DANRE</name>